<reference evidence="2" key="1">
    <citation type="journal article" date="2019" name="Int. J. Syst. Evol. Microbiol.">
        <title>The Global Catalogue of Microorganisms (GCM) 10K type strain sequencing project: providing services to taxonomists for standard genome sequencing and annotation.</title>
        <authorList>
            <consortium name="The Broad Institute Genomics Platform"/>
            <consortium name="The Broad Institute Genome Sequencing Center for Infectious Disease"/>
            <person name="Wu L."/>
            <person name="Ma J."/>
        </authorList>
    </citation>
    <scope>NUCLEOTIDE SEQUENCE [LARGE SCALE GENOMIC DNA]</scope>
    <source>
        <strain evidence="2">JCM 10649</strain>
    </source>
</reference>
<gene>
    <name evidence="1" type="ORF">GCM10009544_01970</name>
</gene>
<dbReference type="Proteomes" id="UP001499895">
    <property type="component" value="Unassembled WGS sequence"/>
</dbReference>
<protein>
    <submittedName>
        <fullName evidence="1">Uncharacterized protein</fullName>
    </submittedName>
</protein>
<name>A0ABP3J5I6_9ACTN</name>
<evidence type="ECO:0000313" key="1">
    <source>
        <dbReference type="EMBL" id="GAA0442813.1"/>
    </source>
</evidence>
<dbReference type="EMBL" id="BAAAHB010000001">
    <property type="protein sequence ID" value="GAA0442813.1"/>
    <property type="molecule type" value="Genomic_DNA"/>
</dbReference>
<evidence type="ECO:0000313" key="2">
    <source>
        <dbReference type="Proteomes" id="UP001499895"/>
    </source>
</evidence>
<comment type="caution">
    <text evidence="1">The sequence shown here is derived from an EMBL/GenBank/DDBJ whole genome shotgun (WGS) entry which is preliminary data.</text>
</comment>
<sequence>MRPEGIYAALAALGAEPVLDPELWPDRPQNEDGVRPLGNLLAETELKLTTATRLGDQELDDLANAVVG</sequence>
<accession>A0ABP3J5I6</accession>
<keyword evidence="2" id="KW-1185">Reference proteome</keyword>
<proteinExistence type="predicted"/>
<organism evidence="1 2">
    <name type="scientific">Streptomyces stramineus</name>
    <dbReference type="NCBI Taxonomy" id="173861"/>
    <lineage>
        <taxon>Bacteria</taxon>
        <taxon>Bacillati</taxon>
        <taxon>Actinomycetota</taxon>
        <taxon>Actinomycetes</taxon>
        <taxon>Kitasatosporales</taxon>
        <taxon>Streptomycetaceae</taxon>
        <taxon>Streptomyces</taxon>
    </lineage>
</organism>